<feature type="domain" description="Transposase InsH N-terminal" evidence="1">
    <location>
        <begin position="2"/>
        <end position="54"/>
    </location>
</feature>
<evidence type="ECO:0000259" key="1">
    <source>
        <dbReference type="Pfam" id="PF05598"/>
    </source>
</evidence>
<proteinExistence type="predicted"/>
<sequence>PAKMLLKMLLFAYSRKVFAGRKISEMAEENLPMRWLMGNILTIPSYRTINRFRTGDHSKELIKRLFLTFRNRLNQLELIDDSALFIDGTKILANANKYTFVWKKSVEKAEPKLDAKTDALYDEVIQNSVDIEISKETSRSLNSTELAEISTHIDTKISELDETIKTEKVAVGGSKNKRLRRKLKHYNHLLKNDLIPRKKKYEDANGIFG</sequence>
<dbReference type="PANTHER" id="PTHR33408:SF2">
    <property type="entry name" value="TRANSPOSASE DDE DOMAIN-CONTAINING PROTEIN"/>
    <property type="match status" value="1"/>
</dbReference>
<reference evidence="2 3" key="1">
    <citation type="submission" date="2018-10" db="EMBL/GenBank/DDBJ databases">
        <title>Lactobacillus sp. R7 and Lactobacillus sp. R19 isolated from fermented mustard green product of Taiwan.</title>
        <authorList>
            <person name="Lin S.-T."/>
        </authorList>
    </citation>
    <scope>NUCLEOTIDE SEQUENCE [LARGE SCALE GENOMIC DNA]</scope>
    <source>
        <strain evidence="2 3">BCRC 81127</strain>
    </source>
</reference>
<dbReference type="InterPro" id="IPR008490">
    <property type="entry name" value="Transposase_InsH_N"/>
</dbReference>
<dbReference type="EMBL" id="RKLY01000065">
    <property type="protein sequence ID" value="TGD20695.1"/>
    <property type="molecule type" value="Genomic_DNA"/>
</dbReference>
<accession>A0A4Z0JFK9</accession>
<organism evidence="2 3">
    <name type="scientific">Companilactobacillus suantsaicola</name>
    <dbReference type="NCBI Taxonomy" id="2487723"/>
    <lineage>
        <taxon>Bacteria</taxon>
        <taxon>Bacillati</taxon>
        <taxon>Bacillota</taxon>
        <taxon>Bacilli</taxon>
        <taxon>Lactobacillales</taxon>
        <taxon>Lactobacillaceae</taxon>
        <taxon>Companilactobacillus</taxon>
    </lineage>
</organism>
<evidence type="ECO:0000313" key="2">
    <source>
        <dbReference type="EMBL" id="TGD20695.1"/>
    </source>
</evidence>
<keyword evidence="3" id="KW-1185">Reference proteome</keyword>
<dbReference type="OrthoDB" id="2236403at2"/>
<comment type="caution">
    <text evidence="2">The sequence shown here is derived from an EMBL/GenBank/DDBJ whole genome shotgun (WGS) entry which is preliminary data.</text>
</comment>
<protein>
    <submittedName>
        <fullName evidence="2">Transposase</fullName>
    </submittedName>
</protein>
<feature type="non-terminal residue" evidence="2">
    <location>
        <position position="209"/>
    </location>
</feature>
<dbReference type="PANTHER" id="PTHR33408">
    <property type="entry name" value="TRANSPOSASE"/>
    <property type="match status" value="1"/>
</dbReference>
<feature type="non-terminal residue" evidence="2">
    <location>
        <position position="1"/>
    </location>
</feature>
<dbReference type="Proteomes" id="UP000298021">
    <property type="component" value="Unassembled WGS sequence"/>
</dbReference>
<dbReference type="RefSeq" id="WP_135374712.1">
    <property type="nucleotide sequence ID" value="NZ_RKLY01000065.1"/>
</dbReference>
<dbReference type="Pfam" id="PF05598">
    <property type="entry name" value="DUF772"/>
    <property type="match status" value="1"/>
</dbReference>
<dbReference type="AlphaFoldDB" id="A0A4Z0JFK9"/>
<name>A0A4Z0JFK9_9LACO</name>
<evidence type="ECO:0000313" key="3">
    <source>
        <dbReference type="Proteomes" id="UP000298021"/>
    </source>
</evidence>
<gene>
    <name evidence="2" type="ORF">EGT49_12465</name>
</gene>